<dbReference type="EMBL" id="CAJVPK010000702">
    <property type="protein sequence ID" value="CAG8541534.1"/>
    <property type="molecule type" value="Genomic_DNA"/>
</dbReference>
<dbReference type="AlphaFoldDB" id="A0A9N9FJX6"/>
<protein>
    <submittedName>
        <fullName evidence="2">11686_t:CDS:1</fullName>
    </submittedName>
</protein>
<proteinExistence type="predicted"/>
<organism evidence="2 3">
    <name type="scientific">Diversispora eburnea</name>
    <dbReference type="NCBI Taxonomy" id="1213867"/>
    <lineage>
        <taxon>Eukaryota</taxon>
        <taxon>Fungi</taxon>
        <taxon>Fungi incertae sedis</taxon>
        <taxon>Mucoromycota</taxon>
        <taxon>Glomeromycotina</taxon>
        <taxon>Glomeromycetes</taxon>
        <taxon>Diversisporales</taxon>
        <taxon>Diversisporaceae</taxon>
        <taxon>Diversispora</taxon>
    </lineage>
</organism>
<keyword evidence="3" id="KW-1185">Reference proteome</keyword>
<sequence length="86" mass="9788">MEVSRQSGSSSEEGEEVTRSSQQYNRHQTTRFVKRKGNESGRISVDFIHKTKHRNHRTNLEANSPKFDNCEAENVHEATNCGLALV</sequence>
<name>A0A9N9FJX6_9GLOM</name>
<feature type="region of interest" description="Disordered" evidence="1">
    <location>
        <begin position="1"/>
        <end position="38"/>
    </location>
</feature>
<evidence type="ECO:0000313" key="2">
    <source>
        <dbReference type="EMBL" id="CAG8541534.1"/>
    </source>
</evidence>
<evidence type="ECO:0000313" key="3">
    <source>
        <dbReference type="Proteomes" id="UP000789706"/>
    </source>
</evidence>
<gene>
    <name evidence="2" type="ORF">DEBURN_LOCUS6634</name>
</gene>
<dbReference type="Proteomes" id="UP000789706">
    <property type="component" value="Unassembled WGS sequence"/>
</dbReference>
<evidence type="ECO:0000256" key="1">
    <source>
        <dbReference type="SAM" id="MobiDB-lite"/>
    </source>
</evidence>
<accession>A0A9N9FJX6</accession>
<reference evidence="2" key="1">
    <citation type="submission" date="2021-06" db="EMBL/GenBank/DDBJ databases">
        <authorList>
            <person name="Kallberg Y."/>
            <person name="Tangrot J."/>
            <person name="Rosling A."/>
        </authorList>
    </citation>
    <scope>NUCLEOTIDE SEQUENCE</scope>
    <source>
        <strain evidence="2">AZ414A</strain>
    </source>
</reference>
<feature type="compositionally biased region" description="Low complexity" evidence="1">
    <location>
        <begin position="1"/>
        <end position="11"/>
    </location>
</feature>
<comment type="caution">
    <text evidence="2">The sequence shown here is derived from an EMBL/GenBank/DDBJ whole genome shotgun (WGS) entry which is preliminary data.</text>
</comment>